<feature type="non-terminal residue" evidence="3">
    <location>
        <position position="1"/>
    </location>
</feature>
<feature type="domain" description="NYN" evidence="2">
    <location>
        <begin position="50"/>
        <end position="162"/>
    </location>
</feature>
<dbReference type="InterPro" id="IPR021139">
    <property type="entry name" value="NYN"/>
</dbReference>
<dbReference type="AlphaFoldDB" id="A0A9W8J8E6"/>
<comment type="caution">
    <text evidence="3">The sequence shown here is derived from an EMBL/GenBank/DDBJ whole genome shotgun (WGS) entry which is preliminary data.</text>
</comment>
<evidence type="ECO:0000256" key="1">
    <source>
        <dbReference type="SAM" id="MobiDB-lite"/>
    </source>
</evidence>
<dbReference type="GO" id="GO:0004540">
    <property type="term" value="F:RNA nuclease activity"/>
    <property type="evidence" value="ECO:0007669"/>
    <property type="project" value="InterPro"/>
</dbReference>
<dbReference type="PROSITE" id="PS51257">
    <property type="entry name" value="PROKAR_LIPOPROTEIN"/>
    <property type="match status" value="1"/>
</dbReference>
<gene>
    <name evidence="3" type="ORF">H1R20_g7011</name>
</gene>
<accession>A0A9W8J8E6</accession>
<name>A0A9W8J8E6_9AGAR</name>
<reference evidence="3" key="1">
    <citation type="submission" date="2022-06" db="EMBL/GenBank/DDBJ databases">
        <title>Genome Sequence of Candolleomyces eurysporus.</title>
        <authorList>
            <person name="Buettner E."/>
        </authorList>
    </citation>
    <scope>NUCLEOTIDE SEQUENCE</scope>
    <source>
        <strain evidence="3">VTCC 930004</strain>
    </source>
</reference>
<dbReference type="EMBL" id="JANBPK010000850">
    <property type="protein sequence ID" value="KAJ2930087.1"/>
    <property type="molecule type" value="Genomic_DNA"/>
</dbReference>
<evidence type="ECO:0000313" key="3">
    <source>
        <dbReference type="EMBL" id="KAJ2930087.1"/>
    </source>
</evidence>
<sequence>MTIHIKTLKVRQRKAAQTVMCAPQLQAMLGCWAATQDLHSIDKCKGAADSLFQCMRTTAAARTLGELKSFKFYVDVNGTTRGSRSRFRSELKFAGVTIVDTASEGREGSPAKMVLTDTFVYALDNPAPQKVLLVSGDPDLCYGISLLRLRGYQVYLLGPSGSRRNLSHFRGDFEFNESLFAEDDHSPSSPKSPPNGHESSKPHFGSTGPPPRPMERPSSSGHDRPNESLNVLAPSEIEEFRQKYSTAKPTLSTTLNPFAPSFGGGLHSTVPSWGVGGLSQAVPKGKEKAQDSPPSKSRHFACEFNQLKIELFRLLRNASQCLYGAHFRNTIPPVGFQGRRSEVPRPALLYS</sequence>
<dbReference type="Gene3D" id="3.40.50.1010">
    <property type="entry name" value="5'-nuclease"/>
    <property type="match status" value="1"/>
</dbReference>
<proteinExistence type="predicted"/>
<evidence type="ECO:0000259" key="2">
    <source>
        <dbReference type="Pfam" id="PF01936"/>
    </source>
</evidence>
<feature type="region of interest" description="Disordered" evidence="1">
    <location>
        <begin position="181"/>
        <end position="228"/>
    </location>
</feature>
<evidence type="ECO:0000313" key="4">
    <source>
        <dbReference type="Proteomes" id="UP001140091"/>
    </source>
</evidence>
<organism evidence="3 4">
    <name type="scientific">Candolleomyces eurysporus</name>
    <dbReference type="NCBI Taxonomy" id="2828524"/>
    <lineage>
        <taxon>Eukaryota</taxon>
        <taxon>Fungi</taxon>
        <taxon>Dikarya</taxon>
        <taxon>Basidiomycota</taxon>
        <taxon>Agaricomycotina</taxon>
        <taxon>Agaricomycetes</taxon>
        <taxon>Agaricomycetidae</taxon>
        <taxon>Agaricales</taxon>
        <taxon>Agaricineae</taxon>
        <taxon>Psathyrellaceae</taxon>
        <taxon>Candolleomyces</taxon>
    </lineage>
</organism>
<dbReference type="OrthoDB" id="2210at2759"/>
<dbReference type="Proteomes" id="UP001140091">
    <property type="component" value="Unassembled WGS sequence"/>
</dbReference>
<keyword evidence="4" id="KW-1185">Reference proteome</keyword>
<feature type="region of interest" description="Disordered" evidence="1">
    <location>
        <begin position="277"/>
        <end position="297"/>
    </location>
</feature>
<dbReference type="Pfam" id="PF01936">
    <property type="entry name" value="NYN"/>
    <property type="match status" value="1"/>
</dbReference>
<protein>
    <recommendedName>
        <fullName evidence="2">NYN domain-containing protein</fullName>
    </recommendedName>
</protein>